<protein>
    <submittedName>
        <fullName evidence="1">Uncharacterized protein</fullName>
    </submittedName>
</protein>
<sequence>VGKNKNSILLAAICCLVVPVSGKACPDLSSYYPDVDQEWGSVEETLAPLLSQCSESPEYFALLGTAQLRGGNLVRALETLELALLLDPGNGAALVDYAEVLFQQGQVFAAIEINEQLLSRQDLPPGLRDPLTDRQRRWRNLTRGTAFEASILAGYDDNLNSAPLARQLALTLSGESVLLQISPDFRPNSGAYLNLAFGGTRTSASPNLATRLSGQIRGRFGEESAHELVQAST</sequence>
<organism evidence="1">
    <name type="scientific">marine metagenome</name>
    <dbReference type="NCBI Taxonomy" id="408172"/>
    <lineage>
        <taxon>unclassified sequences</taxon>
        <taxon>metagenomes</taxon>
        <taxon>ecological metagenomes</taxon>
    </lineage>
</organism>
<feature type="non-terminal residue" evidence="1">
    <location>
        <position position="233"/>
    </location>
</feature>
<evidence type="ECO:0000313" key="1">
    <source>
        <dbReference type="EMBL" id="SVD38720.1"/>
    </source>
</evidence>
<dbReference type="PROSITE" id="PS50005">
    <property type="entry name" value="TPR"/>
    <property type="match status" value="1"/>
</dbReference>
<gene>
    <name evidence="1" type="ORF">METZ01_LOCUS391574</name>
</gene>
<accession>A0A382UWY0</accession>
<feature type="non-terminal residue" evidence="1">
    <location>
        <position position="1"/>
    </location>
</feature>
<dbReference type="AlphaFoldDB" id="A0A382UWY0"/>
<dbReference type="Pfam" id="PF14559">
    <property type="entry name" value="TPR_19"/>
    <property type="match status" value="1"/>
</dbReference>
<proteinExistence type="predicted"/>
<reference evidence="1" key="1">
    <citation type="submission" date="2018-05" db="EMBL/GenBank/DDBJ databases">
        <authorList>
            <person name="Lanie J.A."/>
            <person name="Ng W.-L."/>
            <person name="Kazmierczak K.M."/>
            <person name="Andrzejewski T.M."/>
            <person name="Davidsen T.M."/>
            <person name="Wayne K.J."/>
            <person name="Tettelin H."/>
            <person name="Glass J.I."/>
            <person name="Rusch D."/>
            <person name="Podicherti R."/>
            <person name="Tsui H.-C.T."/>
            <person name="Winkler M.E."/>
        </authorList>
    </citation>
    <scope>NUCLEOTIDE SEQUENCE</scope>
</reference>
<dbReference type="InterPro" id="IPR011990">
    <property type="entry name" value="TPR-like_helical_dom_sf"/>
</dbReference>
<dbReference type="InterPro" id="IPR019734">
    <property type="entry name" value="TPR_rpt"/>
</dbReference>
<dbReference type="Gene3D" id="1.25.40.10">
    <property type="entry name" value="Tetratricopeptide repeat domain"/>
    <property type="match status" value="1"/>
</dbReference>
<dbReference type="SUPFAM" id="SSF48452">
    <property type="entry name" value="TPR-like"/>
    <property type="match status" value="1"/>
</dbReference>
<dbReference type="EMBL" id="UINC01147408">
    <property type="protein sequence ID" value="SVD38720.1"/>
    <property type="molecule type" value="Genomic_DNA"/>
</dbReference>
<name>A0A382UWY0_9ZZZZ</name>